<dbReference type="OrthoDB" id="3269821at2759"/>
<evidence type="ECO:0000256" key="1">
    <source>
        <dbReference type="SAM" id="MobiDB-lite"/>
    </source>
</evidence>
<gene>
    <name evidence="2" type="ORF">LAESUDRAFT_650508</name>
</gene>
<reference evidence="2 3" key="1">
    <citation type="journal article" date="2016" name="Mol. Biol. Evol.">
        <title>Comparative Genomics of Early-Diverging Mushroom-Forming Fungi Provides Insights into the Origins of Lignocellulose Decay Capabilities.</title>
        <authorList>
            <person name="Nagy L.G."/>
            <person name="Riley R."/>
            <person name="Tritt A."/>
            <person name="Adam C."/>
            <person name="Daum C."/>
            <person name="Floudas D."/>
            <person name="Sun H."/>
            <person name="Yadav J.S."/>
            <person name="Pangilinan J."/>
            <person name="Larsson K.H."/>
            <person name="Matsuura K."/>
            <person name="Barry K."/>
            <person name="Labutti K."/>
            <person name="Kuo R."/>
            <person name="Ohm R.A."/>
            <person name="Bhattacharya S.S."/>
            <person name="Shirouzu T."/>
            <person name="Yoshinaga Y."/>
            <person name="Martin F.M."/>
            <person name="Grigoriev I.V."/>
            <person name="Hibbett D.S."/>
        </authorList>
    </citation>
    <scope>NUCLEOTIDE SEQUENCE [LARGE SCALE GENOMIC DNA]</scope>
    <source>
        <strain evidence="2 3">93-53</strain>
    </source>
</reference>
<proteinExistence type="predicted"/>
<feature type="compositionally biased region" description="Low complexity" evidence="1">
    <location>
        <begin position="51"/>
        <end position="62"/>
    </location>
</feature>
<feature type="compositionally biased region" description="Polar residues" evidence="1">
    <location>
        <begin position="254"/>
        <end position="269"/>
    </location>
</feature>
<sequence length="557" mass="60977">MPARHLDDRSSARHSSVRDRASRAISRIRRPERPLPVPPAPSPTPGPPSEPSLSLSSSKLSAPLHRPSISSVLRAGPSRSSLAWSSAASRRVLGRMLRQPRVLANLLCQLPWGDFHALASTCREFRHDLMHHPECKEILLCHYVPGYQYAIQMGDLRRYREVMVDFHDLTLLVLSQFVPLHKYPMHSLSIINQLAQDANPAQLYESAAKYAALTQAHSRFVLLLQALAPRRRFTTATTASSESSLLSPPSSRSNTEQSSDSGSLPSSHRGSARDIPPPPLAVPQGASPHDLYLATSRVRAPVLRTFVPCTFLDDRAIATCEEQLDSAGLWEHLSVGDVVVNFGYVPPVEGPSSTGSGSASERNEGNQEWMLFDGYKLIKYVPPDPPPLEDPLSLPSPFYYSHILPPFTSPRYVYALPAMPSVCGADLQLTLTEVPTRVRSPRSLSGWAVVKKYVWIARLPYVGPGTVLGRAWQGEWMLEGEGTKEGKQSLLDAVSGGPGGAGAARRGKWEVVREKSGSGRVWMKLLVPNVDHTYKKIAGSATPNVPPAPGTNAKRKH</sequence>
<feature type="compositionally biased region" description="Basic and acidic residues" evidence="1">
    <location>
        <begin position="1"/>
        <end position="22"/>
    </location>
</feature>
<feature type="compositionally biased region" description="Low complexity" evidence="1">
    <location>
        <begin position="238"/>
        <end position="253"/>
    </location>
</feature>
<keyword evidence="3" id="KW-1185">Reference proteome</keyword>
<feature type="compositionally biased region" description="Pro residues" evidence="1">
    <location>
        <begin position="34"/>
        <end position="50"/>
    </location>
</feature>
<feature type="region of interest" description="Disordered" evidence="1">
    <location>
        <begin position="1"/>
        <end position="62"/>
    </location>
</feature>
<evidence type="ECO:0008006" key="4">
    <source>
        <dbReference type="Google" id="ProtNLM"/>
    </source>
</evidence>
<dbReference type="Proteomes" id="UP000076871">
    <property type="component" value="Unassembled WGS sequence"/>
</dbReference>
<dbReference type="RefSeq" id="XP_040765521.1">
    <property type="nucleotide sequence ID" value="XM_040904253.1"/>
</dbReference>
<dbReference type="EMBL" id="KV427618">
    <property type="protein sequence ID" value="KZT07781.1"/>
    <property type="molecule type" value="Genomic_DNA"/>
</dbReference>
<name>A0A165EUD1_9APHY</name>
<evidence type="ECO:0000313" key="2">
    <source>
        <dbReference type="EMBL" id="KZT07781.1"/>
    </source>
</evidence>
<evidence type="ECO:0000313" key="3">
    <source>
        <dbReference type="Proteomes" id="UP000076871"/>
    </source>
</evidence>
<dbReference type="AlphaFoldDB" id="A0A165EUD1"/>
<dbReference type="InParanoid" id="A0A165EUD1"/>
<feature type="region of interest" description="Disordered" evidence="1">
    <location>
        <begin position="238"/>
        <end position="287"/>
    </location>
</feature>
<feature type="region of interest" description="Disordered" evidence="1">
    <location>
        <begin position="537"/>
        <end position="557"/>
    </location>
</feature>
<organism evidence="2 3">
    <name type="scientific">Laetiporus sulphureus 93-53</name>
    <dbReference type="NCBI Taxonomy" id="1314785"/>
    <lineage>
        <taxon>Eukaryota</taxon>
        <taxon>Fungi</taxon>
        <taxon>Dikarya</taxon>
        <taxon>Basidiomycota</taxon>
        <taxon>Agaricomycotina</taxon>
        <taxon>Agaricomycetes</taxon>
        <taxon>Polyporales</taxon>
        <taxon>Laetiporus</taxon>
    </lineage>
</organism>
<protein>
    <recommendedName>
        <fullName evidence="4">F-box domain-containing protein</fullName>
    </recommendedName>
</protein>
<dbReference type="GeneID" id="63821283"/>
<accession>A0A165EUD1</accession>